<accession>A0ACC1Y2H7</accession>
<evidence type="ECO:0000313" key="2">
    <source>
        <dbReference type="Proteomes" id="UP001164539"/>
    </source>
</evidence>
<proteinExistence type="predicted"/>
<keyword evidence="2" id="KW-1185">Reference proteome</keyword>
<organism evidence="1 2">
    <name type="scientific">Melia azedarach</name>
    <name type="common">Chinaberry tree</name>
    <dbReference type="NCBI Taxonomy" id="155640"/>
    <lineage>
        <taxon>Eukaryota</taxon>
        <taxon>Viridiplantae</taxon>
        <taxon>Streptophyta</taxon>
        <taxon>Embryophyta</taxon>
        <taxon>Tracheophyta</taxon>
        <taxon>Spermatophyta</taxon>
        <taxon>Magnoliopsida</taxon>
        <taxon>eudicotyledons</taxon>
        <taxon>Gunneridae</taxon>
        <taxon>Pentapetalae</taxon>
        <taxon>rosids</taxon>
        <taxon>malvids</taxon>
        <taxon>Sapindales</taxon>
        <taxon>Meliaceae</taxon>
        <taxon>Melia</taxon>
    </lineage>
</organism>
<comment type="caution">
    <text evidence="1">The sequence shown here is derived from an EMBL/GenBank/DDBJ whole genome shotgun (WGS) entry which is preliminary data.</text>
</comment>
<dbReference type="Proteomes" id="UP001164539">
    <property type="component" value="Chromosome 6"/>
</dbReference>
<name>A0ACC1Y2H7_MELAZ</name>
<sequence>MSIQKVSSSLVFSSFSRWKYDVFLSFRAFTKHEETFRENIEKVKKWREALKEAANISGHELKDRSESEFIKDIVTEISNKLIHLEFKIHKELVGMNSRLEKLKLLFDTKSDDVRMIGICGMGGLGKTTIATVLYDLISSEFEGSSFLADVREISEKCGLITLQKQLILELLKLTESSICNVHDGINLIGSRLQRRKVLLIIDDVDKIEQLENLAASHVWFGPGSRIVITSRDKRLLIAHGVDEVYDLEVLSNDEALQLFCIKAFKVHHPTKEYEQLSKCIIEYAAGLPLALKVLGSFLYGRTIEEWKSALQRLKRDLPNEITEILQISFDGLAKIEKKIFLDIACFFKGKDKDYVVKILEGCNFDPIIGIAILIEKSLISISDHNKIWMHYLLQEMGIQIVKRESEEPEKRSRLWEETDIRHVLSENIGTELIEAIYATSKTFEEREHMMDPSDLEFTDLKARAFSKMTRLRLLKIHSVKLPEGLEYLPNELRLLEWRGYPLKSLPSNFNPYKIVELHMCWSSIEQIWIGIKHLNNLKSLTLSHSWNLVRTPNFTGVPNLEKLDLEDCKTLREIHPSLLVHKRLIELNLKHCTSLTSLPSSINMVSLRKLALSGCSKLRKFPEIGGHMKCLLELLLDGTDIKELPMSFELLPELVLLSLKDCKKLKSLPSAIINGLKFLETLDLSGCSGLQNVPENLGEIESLEELDISGTAIRQPPSSVFLLKNLKKLSLSGCKGTPASTSWFSWMARKSLDPMGLVIPSLSGLSSLVKLNLSNCDLDEGAIPISICNLLSLQELNLSNNNFVSLPEIKCLSKLVSLDLIDCRRLKSLPQLPSRVGFVQLKGCASLERVSDVSDIPDALKPYISNNYIEVYSGKCIESFVNNELYEQAAPTPKAFLHNIVPGSKIPKWFRYQNEGSSVKIITPVDSYYNKNNLVGYAFSCVFHVDEDIPVVTGSISYHTLQLDFRTKDDKTEASNYLICRNNFRRVVSDNVWLLYCSNQQLHQKGLNFESNHAELSFRSTPESDPGLEVKRCGVHPIYFNEVEEFNSTTKGWRQSGVWNLNEFDQISIASIMDISRMSMQTPTDYAGEATASDEERFH</sequence>
<protein>
    <submittedName>
        <fullName evidence="1">Disease resistance protein</fullName>
    </submittedName>
</protein>
<evidence type="ECO:0000313" key="1">
    <source>
        <dbReference type="EMBL" id="KAJ4717149.1"/>
    </source>
</evidence>
<dbReference type="EMBL" id="CM051399">
    <property type="protein sequence ID" value="KAJ4717149.1"/>
    <property type="molecule type" value="Genomic_DNA"/>
</dbReference>
<reference evidence="1 2" key="1">
    <citation type="journal article" date="2023" name="Science">
        <title>Complex scaffold remodeling in plant triterpene biosynthesis.</title>
        <authorList>
            <person name="De La Pena R."/>
            <person name="Hodgson H."/>
            <person name="Liu J.C."/>
            <person name="Stephenson M.J."/>
            <person name="Martin A.C."/>
            <person name="Owen C."/>
            <person name="Harkess A."/>
            <person name="Leebens-Mack J."/>
            <person name="Jimenez L.E."/>
            <person name="Osbourn A."/>
            <person name="Sattely E.S."/>
        </authorList>
    </citation>
    <scope>NUCLEOTIDE SEQUENCE [LARGE SCALE GENOMIC DNA]</scope>
    <source>
        <strain evidence="2">cv. JPN11</strain>
        <tissue evidence="1">Leaf</tissue>
    </source>
</reference>
<gene>
    <name evidence="1" type="ORF">OWV82_012074</name>
</gene>